<dbReference type="EMBL" id="JARQZJ010000062">
    <property type="protein sequence ID" value="KAK9879676.1"/>
    <property type="molecule type" value="Genomic_DNA"/>
</dbReference>
<comment type="caution">
    <text evidence="2">The sequence shown here is derived from an EMBL/GenBank/DDBJ whole genome shotgun (WGS) entry which is preliminary data.</text>
</comment>
<evidence type="ECO:0000256" key="1">
    <source>
        <dbReference type="SAM" id="MobiDB-lite"/>
    </source>
</evidence>
<evidence type="ECO:0000313" key="3">
    <source>
        <dbReference type="Proteomes" id="UP001431783"/>
    </source>
</evidence>
<feature type="compositionally biased region" description="Low complexity" evidence="1">
    <location>
        <begin position="1"/>
        <end position="24"/>
    </location>
</feature>
<name>A0AAW1UIX9_9CUCU</name>
<evidence type="ECO:0000313" key="2">
    <source>
        <dbReference type="EMBL" id="KAK9879676.1"/>
    </source>
</evidence>
<reference evidence="2 3" key="1">
    <citation type="submission" date="2023-03" db="EMBL/GenBank/DDBJ databases">
        <title>Genome insight into feeding habits of ladybird beetles.</title>
        <authorList>
            <person name="Li H.-S."/>
            <person name="Huang Y.-H."/>
            <person name="Pang H."/>
        </authorList>
    </citation>
    <scope>NUCLEOTIDE SEQUENCE [LARGE SCALE GENOMIC DNA]</scope>
    <source>
        <strain evidence="2">SYSU_2023b</strain>
        <tissue evidence="2">Whole body</tissue>
    </source>
</reference>
<protein>
    <submittedName>
        <fullName evidence="2">Uncharacterized protein</fullName>
    </submittedName>
</protein>
<keyword evidence="3" id="KW-1185">Reference proteome</keyword>
<organism evidence="2 3">
    <name type="scientific">Henosepilachna vigintioctopunctata</name>
    <dbReference type="NCBI Taxonomy" id="420089"/>
    <lineage>
        <taxon>Eukaryota</taxon>
        <taxon>Metazoa</taxon>
        <taxon>Ecdysozoa</taxon>
        <taxon>Arthropoda</taxon>
        <taxon>Hexapoda</taxon>
        <taxon>Insecta</taxon>
        <taxon>Pterygota</taxon>
        <taxon>Neoptera</taxon>
        <taxon>Endopterygota</taxon>
        <taxon>Coleoptera</taxon>
        <taxon>Polyphaga</taxon>
        <taxon>Cucujiformia</taxon>
        <taxon>Coccinelloidea</taxon>
        <taxon>Coccinellidae</taxon>
        <taxon>Epilachninae</taxon>
        <taxon>Epilachnini</taxon>
        <taxon>Henosepilachna</taxon>
    </lineage>
</organism>
<proteinExistence type="predicted"/>
<dbReference type="AlphaFoldDB" id="A0AAW1UIX9"/>
<accession>A0AAW1UIX9</accession>
<feature type="region of interest" description="Disordered" evidence="1">
    <location>
        <begin position="1"/>
        <end position="27"/>
    </location>
</feature>
<sequence length="107" mass="12332">MRENQAPASAEESTPSTSKTESSTQNPTTKITYEYYSQVFQQDFPKLKFKCLASDTCEKFDVYKVQIQAAVTENAKNEIKVKQELHHRKSEKAQAWMKEDMVASNFK</sequence>
<gene>
    <name evidence="2" type="ORF">WA026_006737</name>
</gene>
<dbReference type="Proteomes" id="UP001431783">
    <property type="component" value="Unassembled WGS sequence"/>
</dbReference>